<keyword evidence="1" id="KW-0472">Membrane</keyword>
<reference evidence="4" key="1">
    <citation type="submission" date="2016-11" db="EMBL/GenBank/DDBJ databases">
        <authorList>
            <person name="Varghese N."/>
            <person name="Submissions S."/>
        </authorList>
    </citation>
    <scope>NUCLEOTIDE SEQUENCE [LARGE SCALE GENOMIC DNA]</scope>
    <source>
        <strain evidence="4">DSM 16219</strain>
    </source>
</reference>
<name>A0A1M6HQJ8_9BACT</name>
<dbReference type="Gene3D" id="2.70.70.10">
    <property type="entry name" value="Glucose Permease (Domain IIA)"/>
    <property type="match status" value="1"/>
</dbReference>
<dbReference type="PANTHER" id="PTHR21666">
    <property type="entry name" value="PEPTIDASE-RELATED"/>
    <property type="match status" value="1"/>
</dbReference>
<gene>
    <name evidence="3" type="ORF">SAMN02745216_01288</name>
</gene>
<feature type="domain" description="M23ase beta-sheet core" evidence="2">
    <location>
        <begin position="217"/>
        <end position="311"/>
    </location>
</feature>
<protein>
    <submittedName>
        <fullName evidence="3">Peptidase family M23</fullName>
    </submittedName>
</protein>
<evidence type="ECO:0000259" key="2">
    <source>
        <dbReference type="Pfam" id="PF01551"/>
    </source>
</evidence>
<dbReference type="FunFam" id="2.70.70.10:FF:000006">
    <property type="entry name" value="M23 family peptidase"/>
    <property type="match status" value="1"/>
</dbReference>
<feature type="transmembrane region" description="Helical" evidence="1">
    <location>
        <begin position="28"/>
        <end position="48"/>
    </location>
</feature>
<dbReference type="SUPFAM" id="SSF51261">
    <property type="entry name" value="Duplicated hybrid motif"/>
    <property type="match status" value="1"/>
</dbReference>
<sequence>MAAKSSKYTVCLLPQDGSAPKQFTLSKWMVWVFVVLITGLIGAGAYLGMDNYKLRLAQDNSLELKNTIAAQDREIERLRVQFAQSAERINKFNETLLSLHEFEKKIRLLANLEDAEDSSSFLAIGGSFPDELDPSLLEDAEPSNVIREMNAQVKDLNSISAATEHSLGALIGYLEDKKDVLACTPSIMPLKVKKDQHWYFSSRFGYRTSPFTGLKEFHKGLDLCASTGTPIMSTANGKVTFSGKKSGFGNVIVIDHGHGISTRYAHLNKFNVKNGDKVQRGEIVGEVGNTGRSTGPHLHYEVHLNGVPMNPQRYILN</sequence>
<proteinExistence type="predicted"/>
<keyword evidence="1" id="KW-0812">Transmembrane</keyword>
<dbReference type="CDD" id="cd12797">
    <property type="entry name" value="M23_peptidase"/>
    <property type="match status" value="1"/>
</dbReference>
<dbReference type="InterPro" id="IPR011055">
    <property type="entry name" value="Dup_hybrid_motif"/>
</dbReference>
<evidence type="ECO:0000313" key="3">
    <source>
        <dbReference type="EMBL" id="SHJ24461.1"/>
    </source>
</evidence>
<keyword evidence="1" id="KW-1133">Transmembrane helix</keyword>
<dbReference type="GO" id="GO:0004222">
    <property type="term" value="F:metalloendopeptidase activity"/>
    <property type="evidence" value="ECO:0007669"/>
    <property type="project" value="TreeGrafter"/>
</dbReference>
<dbReference type="Proteomes" id="UP000183994">
    <property type="component" value="Unassembled WGS sequence"/>
</dbReference>
<dbReference type="STRING" id="1121393.SAMN02745216_01288"/>
<organism evidence="3 4">
    <name type="scientific">Desulfatibacillum alkenivorans DSM 16219</name>
    <dbReference type="NCBI Taxonomy" id="1121393"/>
    <lineage>
        <taxon>Bacteria</taxon>
        <taxon>Pseudomonadati</taxon>
        <taxon>Thermodesulfobacteriota</taxon>
        <taxon>Desulfobacteria</taxon>
        <taxon>Desulfobacterales</taxon>
        <taxon>Desulfatibacillaceae</taxon>
        <taxon>Desulfatibacillum</taxon>
    </lineage>
</organism>
<evidence type="ECO:0000256" key="1">
    <source>
        <dbReference type="SAM" id="Phobius"/>
    </source>
</evidence>
<dbReference type="InterPro" id="IPR016047">
    <property type="entry name" value="M23ase_b-sheet_dom"/>
</dbReference>
<dbReference type="EMBL" id="FQZU01000005">
    <property type="protein sequence ID" value="SHJ24461.1"/>
    <property type="molecule type" value="Genomic_DNA"/>
</dbReference>
<dbReference type="RefSeq" id="WP_073474136.1">
    <property type="nucleotide sequence ID" value="NZ_FQZU01000005.1"/>
</dbReference>
<dbReference type="Pfam" id="PF01551">
    <property type="entry name" value="Peptidase_M23"/>
    <property type="match status" value="1"/>
</dbReference>
<keyword evidence="4" id="KW-1185">Reference proteome</keyword>
<dbReference type="InterPro" id="IPR050570">
    <property type="entry name" value="Cell_wall_metabolism_enzyme"/>
</dbReference>
<dbReference type="PANTHER" id="PTHR21666:SF270">
    <property type="entry name" value="MUREIN HYDROLASE ACTIVATOR ENVC"/>
    <property type="match status" value="1"/>
</dbReference>
<dbReference type="AlphaFoldDB" id="A0A1M6HQJ8"/>
<evidence type="ECO:0000313" key="4">
    <source>
        <dbReference type="Proteomes" id="UP000183994"/>
    </source>
</evidence>
<accession>A0A1M6HQJ8</accession>